<accession>A0A640WJ07</accession>
<dbReference type="PANTHER" id="PTHR46268:SF6">
    <property type="entry name" value="UNIVERSAL STRESS PROTEIN UP12"/>
    <property type="match status" value="1"/>
</dbReference>
<dbReference type="InterPro" id="IPR014729">
    <property type="entry name" value="Rossmann-like_a/b/a_fold"/>
</dbReference>
<dbReference type="AlphaFoldDB" id="A0A640WJ07"/>
<name>A0A640WJ07_9GAMM</name>
<feature type="domain" description="UspA" evidence="2">
    <location>
        <begin position="1"/>
        <end position="149"/>
    </location>
</feature>
<gene>
    <name evidence="3" type="ORF">F0A16_01890</name>
</gene>
<dbReference type="Gene3D" id="3.40.50.620">
    <property type="entry name" value="HUPs"/>
    <property type="match status" value="1"/>
</dbReference>
<dbReference type="Pfam" id="PF00582">
    <property type="entry name" value="Usp"/>
    <property type="match status" value="1"/>
</dbReference>
<evidence type="ECO:0000313" key="4">
    <source>
        <dbReference type="Proteomes" id="UP000466024"/>
    </source>
</evidence>
<dbReference type="PRINTS" id="PR01438">
    <property type="entry name" value="UNVRSLSTRESS"/>
</dbReference>
<evidence type="ECO:0000313" key="3">
    <source>
        <dbReference type="EMBL" id="KAA0020570.1"/>
    </source>
</evidence>
<evidence type="ECO:0000259" key="2">
    <source>
        <dbReference type="Pfam" id="PF00582"/>
    </source>
</evidence>
<protein>
    <submittedName>
        <fullName evidence="3">Universal stress protein</fullName>
    </submittedName>
</protein>
<evidence type="ECO:0000256" key="1">
    <source>
        <dbReference type="ARBA" id="ARBA00008791"/>
    </source>
</evidence>
<sequence length="178" mass="19056">MFKSLLVPIDGSEDSHVALNVACQLAAPVQGKLYLLNVRDPYPQLHRGELLSVEAAIKAASVDTADREGHAILDAALDTLPSFPGYNGEFDMLVKQGSPARTIVAEAERLGVDAIVMGSRGVGQFKGLMIGSVSHKVTHVARCRVICVHENPHRHATQAPHEFVDVDGPGRYADGSPE</sequence>
<keyword evidence="4" id="KW-1185">Reference proteome</keyword>
<comment type="similarity">
    <text evidence="1">Belongs to the universal stress protein A family.</text>
</comment>
<dbReference type="RefSeq" id="WP_149433689.1">
    <property type="nucleotide sequence ID" value="NZ_VTPX01000001.1"/>
</dbReference>
<dbReference type="PANTHER" id="PTHR46268">
    <property type="entry name" value="STRESS RESPONSE PROTEIN NHAX"/>
    <property type="match status" value="1"/>
</dbReference>
<dbReference type="Proteomes" id="UP000466024">
    <property type="component" value="Unassembled WGS sequence"/>
</dbReference>
<dbReference type="CDD" id="cd00293">
    <property type="entry name" value="USP-like"/>
    <property type="match status" value="1"/>
</dbReference>
<dbReference type="InterPro" id="IPR006015">
    <property type="entry name" value="Universal_stress_UspA"/>
</dbReference>
<dbReference type="InterPro" id="IPR006016">
    <property type="entry name" value="UspA"/>
</dbReference>
<proteinExistence type="inferred from homology"/>
<organism evidence="3 4">
    <name type="scientific">Salinicola corii</name>
    <dbReference type="NCBI Taxonomy" id="2606937"/>
    <lineage>
        <taxon>Bacteria</taxon>
        <taxon>Pseudomonadati</taxon>
        <taxon>Pseudomonadota</taxon>
        <taxon>Gammaproteobacteria</taxon>
        <taxon>Oceanospirillales</taxon>
        <taxon>Halomonadaceae</taxon>
        <taxon>Salinicola</taxon>
    </lineage>
</organism>
<reference evidence="3 4" key="1">
    <citation type="submission" date="2019-08" db="EMBL/GenBank/DDBJ databases">
        <title>Bioinformatics analysis of the strain L3 and L5.</title>
        <authorList>
            <person name="Li X."/>
        </authorList>
    </citation>
    <scope>NUCLEOTIDE SEQUENCE [LARGE SCALE GENOMIC DNA]</scope>
    <source>
        <strain evidence="3 4">L3</strain>
    </source>
</reference>
<dbReference type="EMBL" id="VTPX01000001">
    <property type="protein sequence ID" value="KAA0020570.1"/>
    <property type="molecule type" value="Genomic_DNA"/>
</dbReference>
<dbReference type="SUPFAM" id="SSF52402">
    <property type="entry name" value="Adenine nucleotide alpha hydrolases-like"/>
    <property type="match status" value="1"/>
</dbReference>
<comment type="caution">
    <text evidence="3">The sequence shown here is derived from an EMBL/GenBank/DDBJ whole genome shotgun (WGS) entry which is preliminary data.</text>
</comment>